<dbReference type="OrthoDB" id="4177236at2759"/>
<evidence type="ECO:0000313" key="3">
    <source>
        <dbReference type="Proteomes" id="UP000799766"/>
    </source>
</evidence>
<dbReference type="InterPro" id="IPR011009">
    <property type="entry name" value="Kinase-like_dom_sf"/>
</dbReference>
<keyword evidence="3" id="KW-1185">Reference proteome</keyword>
<accession>A0A6A6NMW2</accession>
<dbReference type="PANTHER" id="PTHR21310">
    <property type="entry name" value="AMINOGLYCOSIDE PHOSPHOTRANSFERASE-RELATED-RELATED"/>
    <property type="match status" value="1"/>
</dbReference>
<evidence type="ECO:0000259" key="1">
    <source>
        <dbReference type="Pfam" id="PF01636"/>
    </source>
</evidence>
<dbReference type="Proteomes" id="UP000799766">
    <property type="component" value="Unassembled WGS sequence"/>
</dbReference>
<dbReference type="InterPro" id="IPR051678">
    <property type="entry name" value="AGP_Transferase"/>
</dbReference>
<dbReference type="PANTHER" id="PTHR21310:SF15">
    <property type="entry name" value="AMINOGLYCOSIDE PHOSPHOTRANSFERASE DOMAIN-CONTAINING PROTEIN"/>
    <property type="match status" value="1"/>
</dbReference>
<feature type="domain" description="Aminoglycoside phosphotransferase" evidence="1">
    <location>
        <begin position="164"/>
        <end position="349"/>
    </location>
</feature>
<protein>
    <recommendedName>
        <fullName evidence="1">Aminoglycoside phosphotransferase domain-containing protein</fullName>
    </recommendedName>
</protein>
<dbReference type="Gene3D" id="3.90.1200.10">
    <property type="match status" value="1"/>
</dbReference>
<evidence type="ECO:0000313" key="2">
    <source>
        <dbReference type="EMBL" id="KAF2453051.1"/>
    </source>
</evidence>
<proteinExistence type="predicted"/>
<dbReference type="EMBL" id="MU001700">
    <property type="protein sequence ID" value="KAF2453051.1"/>
    <property type="molecule type" value="Genomic_DNA"/>
</dbReference>
<organism evidence="2 3">
    <name type="scientific">Lineolata rhizophorae</name>
    <dbReference type="NCBI Taxonomy" id="578093"/>
    <lineage>
        <taxon>Eukaryota</taxon>
        <taxon>Fungi</taxon>
        <taxon>Dikarya</taxon>
        <taxon>Ascomycota</taxon>
        <taxon>Pezizomycotina</taxon>
        <taxon>Dothideomycetes</taxon>
        <taxon>Dothideomycetes incertae sedis</taxon>
        <taxon>Lineolatales</taxon>
        <taxon>Lineolataceae</taxon>
        <taxon>Lineolata</taxon>
    </lineage>
</organism>
<sequence>MLQFIPAGVALAETPAMRYNRQIMDKLQKALAAHPEVDLASIVPKDYSNRLLKRKITKPNSRLAEELHGKSRKLNSKLSLSSAKVLKVEDLRDATVDILFPLSEPVRQIFQDNNDADPTTAENIDKVLGESAILFRHPVGGTVVLDCKPGIVVKVTPNSKDLTEYTTLQYLETVHPYIPAPRPSGAAKVGRYCLFFMSRIDGSTLEEVWPKLNHALKCSVQDHLNSALLKMRPLRRSEDQQLGGVAGERCKDLRRHVRVSDHPILTAKEFEDFQFSNPHYGSDEYIRFLRSLSPPLADSCVFTHGDLRPENIMVNITEESCILTGIIDWEFSGFYPDYQEAIKVTNSLAPNERSDWFDYLPDCISPRHHSRRWLLDRLWWKHVE</sequence>
<dbReference type="SUPFAM" id="SSF56112">
    <property type="entry name" value="Protein kinase-like (PK-like)"/>
    <property type="match status" value="1"/>
</dbReference>
<dbReference type="AlphaFoldDB" id="A0A6A6NMW2"/>
<dbReference type="InterPro" id="IPR002575">
    <property type="entry name" value="Aminoglycoside_PTrfase"/>
</dbReference>
<name>A0A6A6NMW2_9PEZI</name>
<dbReference type="Pfam" id="PF01636">
    <property type="entry name" value="APH"/>
    <property type="match status" value="1"/>
</dbReference>
<gene>
    <name evidence="2" type="ORF">BDY21DRAFT_367286</name>
</gene>
<reference evidence="2" key="1">
    <citation type="journal article" date="2020" name="Stud. Mycol.">
        <title>101 Dothideomycetes genomes: a test case for predicting lifestyles and emergence of pathogens.</title>
        <authorList>
            <person name="Haridas S."/>
            <person name="Albert R."/>
            <person name="Binder M."/>
            <person name="Bloem J."/>
            <person name="Labutti K."/>
            <person name="Salamov A."/>
            <person name="Andreopoulos B."/>
            <person name="Baker S."/>
            <person name="Barry K."/>
            <person name="Bills G."/>
            <person name="Bluhm B."/>
            <person name="Cannon C."/>
            <person name="Castanera R."/>
            <person name="Culley D."/>
            <person name="Daum C."/>
            <person name="Ezra D."/>
            <person name="Gonzalez J."/>
            <person name="Henrissat B."/>
            <person name="Kuo A."/>
            <person name="Liang C."/>
            <person name="Lipzen A."/>
            <person name="Lutzoni F."/>
            <person name="Magnuson J."/>
            <person name="Mondo S."/>
            <person name="Nolan M."/>
            <person name="Ohm R."/>
            <person name="Pangilinan J."/>
            <person name="Park H.-J."/>
            <person name="Ramirez L."/>
            <person name="Alfaro M."/>
            <person name="Sun H."/>
            <person name="Tritt A."/>
            <person name="Yoshinaga Y."/>
            <person name="Zwiers L.-H."/>
            <person name="Turgeon B."/>
            <person name="Goodwin S."/>
            <person name="Spatafora J."/>
            <person name="Crous P."/>
            <person name="Grigoriev I."/>
        </authorList>
    </citation>
    <scope>NUCLEOTIDE SEQUENCE</scope>
    <source>
        <strain evidence="2">ATCC 16933</strain>
    </source>
</reference>